<dbReference type="Proteomes" id="UP000009374">
    <property type="component" value="Unassembled WGS sequence"/>
</dbReference>
<keyword evidence="8" id="KW-1185">Reference proteome</keyword>
<dbReference type="SUPFAM" id="SSF46626">
    <property type="entry name" value="Cytochrome c"/>
    <property type="match status" value="1"/>
</dbReference>
<reference evidence="7 8" key="1">
    <citation type="journal article" date="2009" name="Appl. Environ. Microbiol.">
        <title>Community genomic and proteomic analyses of chemoautotrophic iron-oxidizing "Leptospirillum rubarum" (Group II) and "Leptospirillum ferrodiazotrophum" (Group III) bacteria in acid mine drainage biofilms.</title>
        <authorList>
            <person name="Goltsman D.S."/>
            <person name="Denef V.J."/>
            <person name="Singer S.W."/>
            <person name="VerBerkmoes N.C."/>
            <person name="Lefsrud M."/>
            <person name="Mueller R.S."/>
            <person name="Dick G.J."/>
            <person name="Sun C.L."/>
            <person name="Wheeler K.E."/>
            <person name="Zemla A."/>
            <person name="Baker B.J."/>
            <person name="Hauser L."/>
            <person name="Land M."/>
            <person name="Shah M.B."/>
            <person name="Thelen M.P."/>
            <person name="Hettich R.L."/>
            <person name="Banfield J.F."/>
        </authorList>
    </citation>
    <scope>NUCLEOTIDE SEQUENCE [LARGE SCALE GENOMIC DNA]</scope>
</reference>
<dbReference type="Pfam" id="PF00034">
    <property type="entry name" value="Cytochrom_C"/>
    <property type="match status" value="1"/>
</dbReference>
<dbReference type="Gene3D" id="1.10.760.10">
    <property type="entry name" value="Cytochrome c-like domain"/>
    <property type="match status" value="1"/>
</dbReference>
<proteinExistence type="predicted"/>
<evidence type="ECO:0000256" key="1">
    <source>
        <dbReference type="ARBA" id="ARBA00022617"/>
    </source>
</evidence>
<accession>C6I0W0</accession>
<dbReference type="AlphaFoldDB" id="C6I0W0"/>
<sequence length="143" mass="15962">MKTGEKVVFLLAGLMVLSAMVLYVLARMHIVTFWTTNDVYLFSKKSAAGYEVFEKYSCRDCHVVYGEGDYDGPDMDGEGTRRTAAWLKSYFRDPGALVPGTAHNGKFAPTFDRISPKEKDELVDLLMSLKSLPGSPNYPKPPK</sequence>
<dbReference type="EMBL" id="GG693888">
    <property type="protein sequence ID" value="EES51560.1"/>
    <property type="molecule type" value="Genomic_DNA"/>
</dbReference>
<protein>
    <recommendedName>
        <fullName evidence="6">Cytochrome c domain-containing protein</fullName>
    </recommendedName>
</protein>
<name>C6I0W0_9BACT</name>
<dbReference type="InterPro" id="IPR036909">
    <property type="entry name" value="Cyt_c-like_dom_sf"/>
</dbReference>
<keyword evidence="5" id="KW-0472">Membrane</keyword>
<dbReference type="PROSITE" id="PS51007">
    <property type="entry name" value="CYTC"/>
    <property type="match status" value="1"/>
</dbReference>
<keyword evidence="5" id="KW-0812">Transmembrane</keyword>
<evidence type="ECO:0000313" key="8">
    <source>
        <dbReference type="Proteomes" id="UP000009374"/>
    </source>
</evidence>
<keyword evidence="2 4" id="KW-0479">Metal-binding</keyword>
<dbReference type="InterPro" id="IPR009056">
    <property type="entry name" value="Cyt_c-like_dom"/>
</dbReference>
<evidence type="ECO:0000256" key="5">
    <source>
        <dbReference type="SAM" id="Phobius"/>
    </source>
</evidence>
<dbReference type="GO" id="GO:0009055">
    <property type="term" value="F:electron transfer activity"/>
    <property type="evidence" value="ECO:0007669"/>
    <property type="project" value="InterPro"/>
</dbReference>
<feature type="transmembrane region" description="Helical" evidence="5">
    <location>
        <begin position="7"/>
        <end position="26"/>
    </location>
</feature>
<gene>
    <name evidence="7" type="ORF">UBAL3_95950059</name>
</gene>
<dbReference type="GO" id="GO:0046872">
    <property type="term" value="F:metal ion binding"/>
    <property type="evidence" value="ECO:0007669"/>
    <property type="project" value="UniProtKB-KW"/>
</dbReference>
<evidence type="ECO:0000259" key="6">
    <source>
        <dbReference type="PROSITE" id="PS51007"/>
    </source>
</evidence>
<evidence type="ECO:0000256" key="3">
    <source>
        <dbReference type="ARBA" id="ARBA00023004"/>
    </source>
</evidence>
<dbReference type="GO" id="GO:0020037">
    <property type="term" value="F:heme binding"/>
    <property type="evidence" value="ECO:0007669"/>
    <property type="project" value="InterPro"/>
</dbReference>
<evidence type="ECO:0000313" key="7">
    <source>
        <dbReference type="EMBL" id="EES51560.1"/>
    </source>
</evidence>
<keyword evidence="5" id="KW-1133">Transmembrane helix</keyword>
<evidence type="ECO:0000256" key="4">
    <source>
        <dbReference type="PROSITE-ProRule" id="PRU00433"/>
    </source>
</evidence>
<feature type="domain" description="Cytochrome c" evidence="6">
    <location>
        <begin position="44"/>
        <end position="130"/>
    </location>
</feature>
<keyword evidence="1 4" id="KW-0349">Heme</keyword>
<evidence type="ECO:0000256" key="2">
    <source>
        <dbReference type="ARBA" id="ARBA00022723"/>
    </source>
</evidence>
<organism evidence="7 8">
    <name type="scientific">Leptospirillum ferrodiazotrophum</name>
    <dbReference type="NCBI Taxonomy" id="412449"/>
    <lineage>
        <taxon>Bacteria</taxon>
        <taxon>Pseudomonadati</taxon>
        <taxon>Nitrospirota</taxon>
        <taxon>Nitrospiria</taxon>
        <taxon>Nitrospirales</taxon>
        <taxon>Nitrospiraceae</taxon>
        <taxon>Leptospirillum</taxon>
    </lineage>
</organism>
<keyword evidence="3 4" id="KW-0408">Iron</keyword>